<evidence type="ECO:0000313" key="2">
    <source>
        <dbReference type="Proteomes" id="UP000199308"/>
    </source>
</evidence>
<proteinExistence type="predicted"/>
<evidence type="ECO:0000313" key="1">
    <source>
        <dbReference type="EMBL" id="SES94743.1"/>
    </source>
</evidence>
<protein>
    <submittedName>
        <fullName evidence="1">Uncharacterized protein</fullName>
    </submittedName>
</protein>
<sequence>MIKGEVLGIVQQTQGGKLQTSDQSLSSDFIAHSPFIVYLKLDSTSIPEALQKQVSNIPAGAYGTTVIYTNDLGSIPELLQAIMLRIDTWLNYL</sequence>
<dbReference type="STRING" id="349064.SAMN05660429_00737"/>
<reference evidence="1 2" key="1">
    <citation type="submission" date="2016-10" db="EMBL/GenBank/DDBJ databases">
        <authorList>
            <person name="de Groot N.N."/>
        </authorList>
    </citation>
    <scope>NUCLEOTIDE SEQUENCE [LARGE SCALE GENOMIC DNA]</scope>
    <source>
        <strain evidence="1 2">DSM 19706</strain>
    </source>
</reference>
<dbReference type="EMBL" id="FOHK01000003">
    <property type="protein sequence ID" value="SES94743.1"/>
    <property type="molecule type" value="Genomic_DNA"/>
</dbReference>
<dbReference type="AlphaFoldDB" id="A0A1I0AKB2"/>
<accession>A0A1I0AKB2</accession>
<dbReference type="RefSeq" id="WP_093327778.1">
    <property type="nucleotide sequence ID" value="NZ_AP027363.1"/>
</dbReference>
<keyword evidence="2" id="KW-1185">Reference proteome</keyword>
<gene>
    <name evidence="1" type="ORF">SAMN05660429_00737</name>
</gene>
<dbReference type="Proteomes" id="UP000199308">
    <property type="component" value="Unassembled WGS sequence"/>
</dbReference>
<organism evidence="1 2">
    <name type="scientific">Thalassotalea agarivorans</name>
    <name type="common">Thalassomonas agarivorans</name>
    <dbReference type="NCBI Taxonomy" id="349064"/>
    <lineage>
        <taxon>Bacteria</taxon>
        <taxon>Pseudomonadati</taxon>
        <taxon>Pseudomonadota</taxon>
        <taxon>Gammaproteobacteria</taxon>
        <taxon>Alteromonadales</taxon>
        <taxon>Colwelliaceae</taxon>
        <taxon>Thalassotalea</taxon>
    </lineage>
</organism>
<name>A0A1I0AKB2_THASX</name>